<sequence>MSLAQRRTAPEGINIIPDDGIVENGHTSTNGNLEAVADEEQGLGSRRGSTATQTTLIPPGPEGKDLWQTISYDAFAQQQAQQYGAILPEDIDHLAAYEVSTAKRVDYGLYD</sequence>
<dbReference type="Proteomes" id="UP000078559">
    <property type="component" value="Chromosome 6"/>
</dbReference>
<feature type="compositionally biased region" description="Polar residues" evidence="1">
    <location>
        <begin position="47"/>
        <end position="56"/>
    </location>
</feature>
<evidence type="ECO:0000313" key="2">
    <source>
        <dbReference type="EMBL" id="KUI70281.1"/>
    </source>
</evidence>
<proteinExistence type="predicted"/>
<organism evidence="2 3">
    <name type="scientific">Cytospora mali</name>
    <name type="common">Apple Valsa canker fungus</name>
    <name type="synonym">Valsa mali</name>
    <dbReference type="NCBI Taxonomy" id="578113"/>
    <lineage>
        <taxon>Eukaryota</taxon>
        <taxon>Fungi</taxon>
        <taxon>Dikarya</taxon>
        <taxon>Ascomycota</taxon>
        <taxon>Pezizomycotina</taxon>
        <taxon>Sordariomycetes</taxon>
        <taxon>Sordariomycetidae</taxon>
        <taxon>Diaporthales</taxon>
        <taxon>Cytosporaceae</taxon>
        <taxon>Cytospora</taxon>
    </lineage>
</organism>
<keyword evidence="3" id="KW-1185">Reference proteome</keyword>
<accession>A0A194W181</accession>
<evidence type="ECO:0000313" key="3">
    <source>
        <dbReference type="Proteomes" id="UP000078559"/>
    </source>
</evidence>
<feature type="region of interest" description="Disordered" evidence="1">
    <location>
        <begin position="1"/>
        <end position="61"/>
    </location>
</feature>
<dbReference type="AlphaFoldDB" id="A0A194W181"/>
<protein>
    <submittedName>
        <fullName evidence="2">Uncharacterized protein</fullName>
    </submittedName>
</protein>
<dbReference type="EMBL" id="CM003103">
    <property type="protein sequence ID" value="KUI70281.1"/>
    <property type="molecule type" value="Genomic_DNA"/>
</dbReference>
<gene>
    <name evidence="2" type="ORF">VM1G_06368</name>
</gene>
<name>A0A194W181_CYTMA</name>
<reference evidence="2" key="1">
    <citation type="submission" date="2014-12" db="EMBL/GenBank/DDBJ databases">
        <title>Genome Sequence of Valsa Canker Pathogens Uncovers a Specific Adaption of Colonization on Woody Bark.</title>
        <authorList>
            <person name="Yin Z."/>
            <person name="Liu H."/>
            <person name="Gao X."/>
            <person name="Li Z."/>
            <person name="Song N."/>
            <person name="Ke X."/>
            <person name="Dai Q."/>
            <person name="Wu Y."/>
            <person name="Sun Y."/>
            <person name="Xu J.-R."/>
            <person name="Kang Z.K."/>
            <person name="Wang L."/>
            <person name="Huang L."/>
        </authorList>
    </citation>
    <scope>NUCLEOTIDE SEQUENCE [LARGE SCALE GENOMIC DNA]</scope>
    <source>
        <strain evidence="2">03-8</strain>
    </source>
</reference>
<evidence type="ECO:0000256" key="1">
    <source>
        <dbReference type="SAM" id="MobiDB-lite"/>
    </source>
</evidence>